<dbReference type="GO" id="GO:0005524">
    <property type="term" value="F:ATP binding"/>
    <property type="evidence" value="ECO:0007669"/>
    <property type="project" value="UniProtKB-UniRule"/>
</dbReference>
<dbReference type="Gene3D" id="1.10.510.10">
    <property type="entry name" value="Transferase(Phosphotransferase) domain 1"/>
    <property type="match status" value="1"/>
</dbReference>
<sequence>MASADVDVALITTDITLSDEDWANYTLPIELRRNFTAMGQAGAQGLLPVVDLAAVKQKVRLHVGYTLTFKDMVLWRWRDGSSNQAPGLSLLTPTVTPPGINGTVAIARLENVDMLYRYCFPKWLGIRAAAIFVRPPELPGNNTLQWDYVWPNNCTVNSPWAHPQLRCYAYVGLYVDLAARGLDVDSSGKTTFPNGYMVQYLNAVGLCTDVMPDDCLAKLSPVGCSLFLNSQPEAPMPPRPPPLPPAPGSMDATSSGGTDTGTIVGAVVGGVIGGLLLAALLAWLLVTARRRRQADKAAAAKGKQEGRSSAAAGTSSGPDSSSTGVVVVDMASAGNSKETGPAVRAGTMGSSSTGDFMGAGSELSASGSGGQGGRAAAVKSKAVASPKSAAGGSPRHPNTPGTPGKTMEETPVVTQQTPARADIKLDVRVGVPPLGATGGLGGERGAAPLAGTASSYDTVTDSAGMSSISPVTASMDAALASEERARAAAVAGAAGSSAAGSAAAAAAGSAASAAAAATEAGGPEHSGVVQSEVKLTAVTLGKGGFGRVMEGEWQGRRVAVKMVADTHTFGGSPDVLLKSFKQELEVLARVQHANIVQLLAACTTPPRLCLIMELMETSLEKVLHGPRPLRLPLRKVLFIAAEIAKGLEALHPTVIHRDLKPANVLIRDAAGPKPVVKITDFGLSRLRNTTVVTATPGAGTPAYLAPECYEAADGGTGSITYKADMYSLGVLLYEMLAHTRPWASLLPVQIAVEVAVQGKRLPLDKLSPSRCPAALRELITQMWDVDPLRRPAAAEVVKSLYMMIEAMDSAQDDGQPSSPAAAAAQDDAAVAAAAAAGGSGNQEQQTAAKEDEAEDYDFGPILAVSLPSEGAWRR</sequence>
<dbReference type="InterPro" id="IPR000719">
    <property type="entry name" value="Prot_kinase_dom"/>
</dbReference>
<evidence type="ECO:0000256" key="7">
    <source>
        <dbReference type="SAM" id="Phobius"/>
    </source>
</evidence>
<evidence type="ECO:0000256" key="5">
    <source>
        <dbReference type="PROSITE-ProRule" id="PRU10141"/>
    </source>
</evidence>
<feature type="compositionally biased region" description="Low complexity" evidence="6">
    <location>
        <begin position="374"/>
        <end position="395"/>
    </location>
</feature>
<protein>
    <recommendedName>
        <fullName evidence="8">Protein kinase domain-containing protein</fullName>
    </recommendedName>
</protein>
<dbReference type="OrthoDB" id="4062651at2759"/>
<keyword evidence="3" id="KW-0418">Kinase</keyword>
<keyword evidence="10" id="KW-1185">Reference proteome</keyword>
<dbReference type="PROSITE" id="PS00107">
    <property type="entry name" value="PROTEIN_KINASE_ATP"/>
    <property type="match status" value="1"/>
</dbReference>
<keyword evidence="4 5" id="KW-0067">ATP-binding</keyword>
<evidence type="ECO:0000259" key="8">
    <source>
        <dbReference type="PROSITE" id="PS50011"/>
    </source>
</evidence>
<keyword evidence="7" id="KW-1133">Transmembrane helix</keyword>
<feature type="region of interest" description="Disordered" evidence="6">
    <location>
        <begin position="231"/>
        <end position="257"/>
    </location>
</feature>
<dbReference type="Pfam" id="PF00069">
    <property type="entry name" value="Pkinase"/>
    <property type="match status" value="1"/>
</dbReference>
<dbReference type="InterPro" id="IPR008271">
    <property type="entry name" value="Ser/Thr_kinase_AS"/>
</dbReference>
<feature type="domain" description="Protein kinase" evidence="8">
    <location>
        <begin position="534"/>
        <end position="802"/>
    </location>
</feature>
<dbReference type="PANTHER" id="PTHR44329">
    <property type="entry name" value="SERINE/THREONINE-PROTEIN KINASE TNNI3K-RELATED"/>
    <property type="match status" value="1"/>
</dbReference>
<dbReference type="AlphaFoldDB" id="A0A836B3I1"/>
<dbReference type="SMART" id="SM00220">
    <property type="entry name" value="S_TKc"/>
    <property type="match status" value="1"/>
</dbReference>
<feature type="binding site" evidence="5">
    <location>
        <position position="561"/>
    </location>
    <ligand>
        <name>ATP</name>
        <dbReference type="ChEBI" id="CHEBI:30616"/>
    </ligand>
</feature>
<comment type="caution">
    <text evidence="9">The sequence shown here is derived from an EMBL/GenBank/DDBJ whole genome shotgun (WGS) entry which is preliminary data.</text>
</comment>
<feature type="compositionally biased region" description="Low complexity" evidence="6">
    <location>
        <begin position="297"/>
        <end position="329"/>
    </location>
</feature>
<organism evidence="9 10">
    <name type="scientific">Chlamydomonas incerta</name>
    <dbReference type="NCBI Taxonomy" id="51695"/>
    <lineage>
        <taxon>Eukaryota</taxon>
        <taxon>Viridiplantae</taxon>
        <taxon>Chlorophyta</taxon>
        <taxon>core chlorophytes</taxon>
        <taxon>Chlorophyceae</taxon>
        <taxon>CS clade</taxon>
        <taxon>Chlamydomonadales</taxon>
        <taxon>Chlamydomonadaceae</taxon>
        <taxon>Chlamydomonas</taxon>
    </lineage>
</organism>
<evidence type="ECO:0000313" key="10">
    <source>
        <dbReference type="Proteomes" id="UP000650467"/>
    </source>
</evidence>
<evidence type="ECO:0000256" key="1">
    <source>
        <dbReference type="ARBA" id="ARBA00022679"/>
    </source>
</evidence>
<dbReference type="InterPro" id="IPR017441">
    <property type="entry name" value="Protein_kinase_ATP_BS"/>
</dbReference>
<dbReference type="Proteomes" id="UP000650467">
    <property type="component" value="Unassembled WGS sequence"/>
</dbReference>
<evidence type="ECO:0000256" key="2">
    <source>
        <dbReference type="ARBA" id="ARBA00022741"/>
    </source>
</evidence>
<dbReference type="InterPro" id="IPR011009">
    <property type="entry name" value="Kinase-like_dom_sf"/>
</dbReference>
<feature type="compositionally biased region" description="Pro residues" evidence="6">
    <location>
        <begin position="234"/>
        <end position="247"/>
    </location>
</feature>
<feature type="region of interest" description="Disordered" evidence="6">
    <location>
        <begin position="297"/>
        <end position="410"/>
    </location>
</feature>
<feature type="transmembrane region" description="Helical" evidence="7">
    <location>
        <begin position="263"/>
        <end position="286"/>
    </location>
</feature>
<evidence type="ECO:0000256" key="3">
    <source>
        <dbReference type="ARBA" id="ARBA00022777"/>
    </source>
</evidence>
<keyword evidence="1" id="KW-0808">Transferase</keyword>
<proteinExistence type="predicted"/>
<keyword evidence="2 5" id="KW-0547">Nucleotide-binding</keyword>
<evidence type="ECO:0000256" key="4">
    <source>
        <dbReference type="ARBA" id="ARBA00022840"/>
    </source>
</evidence>
<dbReference type="GO" id="GO:0004674">
    <property type="term" value="F:protein serine/threonine kinase activity"/>
    <property type="evidence" value="ECO:0007669"/>
    <property type="project" value="TreeGrafter"/>
</dbReference>
<dbReference type="Gene3D" id="3.30.200.20">
    <property type="entry name" value="Phosphorylase Kinase, domain 1"/>
    <property type="match status" value="1"/>
</dbReference>
<evidence type="ECO:0000256" key="6">
    <source>
        <dbReference type="SAM" id="MobiDB-lite"/>
    </source>
</evidence>
<dbReference type="EMBL" id="JAEHOC010000001">
    <property type="protein sequence ID" value="KAG2446244.1"/>
    <property type="molecule type" value="Genomic_DNA"/>
</dbReference>
<keyword evidence="7" id="KW-0472">Membrane</keyword>
<dbReference type="PROSITE" id="PS00108">
    <property type="entry name" value="PROTEIN_KINASE_ST"/>
    <property type="match status" value="1"/>
</dbReference>
<name>A0A836B3I1_CHLIN</name>
<reference evidence="9" key="1">
    <citation type="journal article" date="2020" name="bioRxiv">
        <title>Comparative genomics of Chlamydomonas.</title>
        <authorList>
            <person name="Craig R.J."/>
            <person name="Hasan A.R."/>
            <person name="Ness R.W."/>
            <person name="Keightley P.D."/>
        </authorList>
    </citation>
    <scope>NUCLEOTIDE SEQUENCE</scope>
    <source>
        <strain evidence="9">SAG 7.73</strain>
    </source>
</reference>
<gene>
    <name evidence="9" type="ORF">HXX76_000836</name>
</gene>
<feature type="region of interest" description="Disordered" evidence="6">
    <location>
        <begin position="831"/>
        <end position="860"/>
    </location>
</feature>
<dbReference type="PROSITE" id="PS50011">
    <property type="entry name" value="PROTEIN_KINASE_DOM"/>
    <property type="match status" value="1"/>
</dbReference>
<dbReference type="SUPFAM" id="SSF56112">
    <property type="entry name" value="Protein kinase-like (PK-like)"/>
    <property type="match status" value="1"/>
</dbReference>
<dbReference type="InterPro" id="IPR051681">
    <property type="entry name" value="Ser/Thr_Kinases-Pseudokinases"/>
</dbReference>
<evidence type="ECO:0000313" key="9">
    <source>
        <dbReference type="EMBL" id="KAG2446244.1"/>
    </source>
</evidence>
<dbReference type="PANTHER" id="PTHR44329:SF214">
    <property type="entry name" value="PROTEIN KINASE DOMAIN-CONTAINING PROTEIN"/>
    <property type="match status" value="1"/>
</dbReference>
<dbReference type="CDD" id="cd13999">
    <property type="entry name" value="STKc_MAP3K-like"/>
    <property type="match status" value="1"/>
</dbReference>
<feature type="compositionally biased region" description="Low complexity" evidence="6">
    <location>
        <begin position="248"/>
        <end position="257"/>
    </location>
</feature>
<keyword evidence="7" id="KW-0812">Transmembrane</keyword>
<accession>A0A836B3I1</accession>